<reference evidence="1 2" key="1">
    <citation type="submission" date="2022-11" db="EMBL/GenBank/DDBJ databases">
        <title>Spartinivicinus poritis sp. nov., isolated from scleractinian coral Porites lutea.</title>
        <authorList>
            <person name="Zhang G."/>
            <person name="Cai L."/>
            <person name="Wei Q."/>
        </authorList>
    </citation>
    <scope>NUCLEOTIDE SEQUENCE [LARGE SCALE GENOMIC DNA]</scope>
    <source>
        <strain evidence="1 2">A2-2</strain>
    </source>
</reference>
<protein>
    <submittedName>
        <fullName evidence="1">TIGR04141 family sporadically distributed protein</fullName>
    </submittedName>
</protein>
<proteinExistence type="predicted"/>
<evidence type="ECO:0000313" key="1">
    <source>
        <dbReference type="EMBL" id="MDE1460925.1"/>
    </source>
</evidence>
<dbReference type="EMBL" id="JAPMOU010000002">
    <property type="protein sequence ID" value="MDE1460925.1"/>
    <property type="molecule type" value="Genomic_DNA"/>
</dbReference>
<keyword evidence="2" id="KW-1185">Reference proteome</keyword>
<dbReference type="Proteomes" id="UP001528823">
    <property type="component" value="Unassembled WGS sequence"/>
</dbReference>
<evidence type="ECO:0000313" key="2">
    <source>
        <dbReference type="Proteomes" id="UP001528823"/>
    </source>
</evidence>
<dbReference type="Pfam" id="PF19614">
    <property type="entry name" value="DUF6119"/>
    <property type="match status" value="1"/>
</dbReference>
<organism evidence="1 2">
    <name type="scientific">Spartinivicinus poritis</name>
    <dbReference type="NCBI Taxonomy" id="2994640"/>
    <lineage>
        <taxon>Bacteria</taxon>
        <taxon>Pseudomonadati</taxon>
        <taxon>Pseudomonadota</taxon>
        <taxon>Gammaproteobacteria</taxon>
        <taxon>Oceanospirillales</taxon>
        <taxon>Zooshikellaceae</taxon>
        <taxon>Spartinivicinus</taxon>
    </lineage>
</organism>
<sequence length="250" mass="29583">MIYIKGKSSKKYRLVQFSTAEIFSFFTSDEIKSPKDLDDLKIVANKEDSPRYTKPLKYYLDFIDDENKHCLIEGIWHQFNQSYVDYLKNEVDKIEINYDEEFNIPRSIPEEKFNKDREEKNGYINCDTQLTGINKKYRVEKMDLYKDGGLFFVKKGTAQKLNYVIDQAITTIKILQQKESKIEIDGEEKKIKVIVLWFILERKTVIKHLSEINSIILHNKLAEWRQLSLSADYTPIVYINYLTDKSTTTK</sequence>
<gene>
    <name evidence="1" type="ORF">ORQ98_02970</name>
</gene>
<name>A0ABT5U3I7_9GAMM</name>
<comment type="caution">
    <text evidence="1">The sequence shown here is derived from an EMBL/GenBank/DDBJ whole genome shotgun (WGS) entry which is preliminary data.</text>
</comment>
<dbReference type="InterPro" id="IPR026487">
    <property type="entry name" value="CHP04141"/>
</dbReference>
<accession>A0ABT5U3I7</accession>
<dbReference type="RefSeq" id="WP_274687291.1">
    <property type="nucleotide sequence ID" value="NZ_JAPMOU010000002.1"/>
</dbReference>
<dbReference type="NCBIfam" id="TIGR04141">
    <property type="entry name" value="TIGR04141 family sporadically distributed protein"/>
    <property type="match status" value="1"/>
</dbReference>